<keyword evidence="2" id="KW-0378">Hydrolase</keyword>
<dbReference type="InterPro" id="IPR023214">
    <property type="entry name" value="HAD_sf"/>
</dbReference>
<dbReference type="SFLD" id="SFLDS00003">
    <property type="entry name" value="Haloacid_Dehalogenase"/>
    <property type="match status" value="1"/>
</dbReference>
<proteinExistence type="predicted"/>
<dbReference type="Gene3D" id="1.10.150.240">
    <property type="entry name" value="Putative phosphatase, domain 2"/>
    <property type="match status" value="1"/>
</dbReference>
<protein>
    <submittedName>
        <fullName evidence="2">Hydrolase, haloacid dehalogenase-like family protein</fullName>
    </submittedName>
</protein>
<dbReference type="EMBL" id="AAVT01000001">
    <property type="protein sequence ID" value="EAW32227.1"/>
    <property type="molecule type" value="Genomic_DNA"/>
</dbReference>
<dbReference type="PRINTS" id="PR00413">
    <property type="entry name" value="HADHALOGNASE"/>
</dbReference>
<keyword evidence="3" id="KW-1185">Reference proteome</keyword>
<dbReference type="SFLD" id="SFLDG01129">
    <property type="entry name" value="C1.5:_HAD__Beta-PGM__Phosphata"/>
    <property type="match status" value="1"/>
</dbReference>
<dbReference type="NCBIfam" id="TIGR02247">
    <property type="entry name" value="HAD-1A3-hyp"/>
    <property type="match status" value="1"/>
</dbReference>
<reference evidence="2 3" key="1">
    <citation type="journal article" date="2010" name="J. Bacteriol.">
        <title>Genome sequence of the oligotrophic marine Gammaproteobacterium HTCC2143, isolated from the Oregon Coast.</title>
        <authorList>
            <person name="Oh H.M."/>
            <person name="Kang I."/>
            <person name="Ferriera S."/>
            <person name="Giovannoni S.J."/>
            <person name="Cho J.C."/>
        </authorList>
    </citation>
    <scope>NUCLEOTIDE SEQUENCE [LARGE SCALE GENOMIC DNA]</scope>
    <source>
        <strain evidence="2 3">HTCC2143</strain>
    </source>
</reference>
<accession>A0Y7X3</accession>
<evidence type="ECO:0000313" key="2">
    <source>
        <dbReference type="EMBL" id="EAW32227.1"/>
    </source>
</evidence>
<sequence>MFNTVVNMIKAVLWDFGGVITSSPFEAFGRYETSNNIPQDFIRTVNATNPDTNAWAQFESSNISAEEFDGLFADETSAAGHRIPGSEVLALLSGSVRPEMVTALGLIKKQYRIACITNNVKGAGQGPGMASDPDAAKAHEKATQIAGVMGLFDFVIESSKVGLRKPNPRIYELACEKMGIEPSEAVFLDDLGINLKPAKAMGMTTIKVLSAAQALNELSEILSMELPVS</sequence>
<evidence type="ECO:0000256" key="1">
    <source>
        <dbReference type="ARBA" id="ARBA00022990"/>
    </source>
</evidence>
<keyword evidence="1" id="KW-0007">Acetylation</keyword>
<dbReference type="PANTHER" id="PTHR47829">
    <property type="entry name" value="HYDROLASE, PUTATIVE (AFU_ORTHOLOGUE AFUA_1G12880)-RELATED"/>
    <property type="match status" value="1"/>
</dbReference>
<dbReference type="InterPro" id="IPR036412">
    <property type="entry name" value="HAD-like_sf"/>
</dbReference>
<dbReference type="Gene3D" id="3.40.50.1000">
    <property type="entry name" value="HAD superfamily/HAD-like"/>
    <property type="match status" value="1"/>
</dbReference>
<evidence type="ECO:0000313" key="3">
    <source>
        <dbReference type="Proteomes" id="UP000004931"/>
    </source>
</evidence>
<dbReference type="InterPro" id="IPR052898">
    <property type="entry name" value="ACAD10-like"/>
</dbReference>
<dbReference type="GO" id="GO:0016787">
    <property type="term" value="F:hydrolase activity"/>
    <property type="evidence" value="ECO:0007669"/>
    <property type="project" value="UniProtKB-KW"/>
</dbReference>
<dbReference type="PANTHER" id="PTHR47829:SF1">
    <property type="entry name" value="HAD FAMILY PHOSPHATASE"/>
    <property type="match status" value="1"/>
</dbReference>
<dbReference type="eggNOG" id="COG1011">
    <property type="taxonomic scope" value="Bacteria"/>
</dbReference>
<organism evidence="2 3">
    <name type="scientific">marine gamma proteobacterium HTCC2143</name>
    <dbReference type="NCBI Taxonomy" id="247633"/>
    <lineage>
        <taxon>Bacteria</taxon>
        <taxon>Pseudomonadati</taxon>
        <taxon>Pseudomonadota</taxon>
        <taxon>Gammaproteobacteria</taxon>
        <taxon>Cellvibrionales</taxon>
        <taxon>Spongiibacteraceae</taxon>
        <taxon>BD1-7 clade</taxon>
    </lineage>
</organism>
<dbReference type="SUPFAM" id="SSF56784">
    <property type="entry name" value="HAD-like"/>
    <property type="match status" value="1"/>
</dbReference>
<dbReference type="AlphaFoldDB" id="A0Y7X3"/>
<dbReference type="InterPro" id="IPR006439">
    <property type="entry name" value="HAD-SF_hydro_IA"/>
</dbReference>
<dbReference type="NCBIfam" id="TIGR01509">
    <property type="entry name" value="HAD-SF-IA-v3"/>
    <property type="match status" value="1"/>
</dbReference>
<dbReference type="STRING" id="247633.GP2143_13266"/>
<dbReference type="CDD" id="cd02603">
    <property type="entry name" value="HAD_sEH-N_like"/>
    <property type="match status" value="1"/>
</dbReference>
<dbReference type="Proteomes" id="UP000004931">
    <property type="component" value="Unassembled WGS sequence"/>
</dbReference>
<name>A0Y7X3_9GAMM</name>
<dbReference type="InterPro" id="IPR023198">
    <property type="entry name" value="PGP-like_dom2"/>
</dbReference>
<comment type="caution">
    <text evidence="2">The sequence shown here is derived from an EMBL/GenBank/DDBJ whole genome shotgun (WGS) entry which is preliminary data.</text>
</comment>
<dbReference type="Pfam" id="PF00702">
    <property type="entry name" value="Hydrolase"/>
    <property type="match status" value="1"/>
</dbReference>
<gene>
    <name evidence="2" type="ORF">GP2143_13266</name>
</gene>
<dbReference type="InterPro" id="IPR011945">
    <property type="entry name" value="HAD-SF_ppase_IA/epoxid_hydro_N"/>
</dbReference>